<organism evidence="3 4">
    <name type="scientific">Globodera rostochiensis</name>
    <name type="common">Golden nematode worm</name>
    <name type="synonym">Heterodera rostochiensis</name>
    <dbReference type="NCBI Taxonomy" id="31243"/>
    <lineage>
        <taxon>Eukaryota</taxon>
        <taxon>Metazoa</taxon>
        <taxon>Ecdysozoa</taxon>
        <taxon>Nematoda</taxon>
        <taxon>Chromadorea</taxon>
        <taxon>Rhabditida</taxon>
        <taxon>Tylenchina</taxon>
        <taxon>Tylenchomorpha</taxon>
        <taxon>Tylenchoidea</taxon>
        <taxon>Heteroderidae</taxon>
        <taxon>Heteroderinae</taxon>
        <taxon>Globodera</taxon>
    </lineage>
</organism>
<feature type="signal peptide" evidence="2">
    <location>
        <begin position="1"/>
        <end position="42"/>
    </location>
</feature>
<accession>A0A914GP96</accession>
<dbReference type="PANTHER" id="PTHR34150">
    <property type="entry name" value="PROTEIN CBG08832-RELATED"/>
    <property type="match status" value="1"/>
</dbReference>
<feature type="chain" id="PRO_5036972416" evidence="2">
    <location>
        <begin position="43"/>
        <end position="731"/>
    </location>
</feature>
<keyword evidence="3" id="KW-1185">Reference proteome</keyword>
<keyword evidence="2" id="KW-0732">Signal</keyword>
<evidence type="ECO:0000256" key="1">
    <source>
        <dbReference type="SAM" id="MobiDB-lite"/>
    </source>
</evidence>
<protein>
    <submittedName>
        <fullName evidence="4">Chitin-binding type-2 domain-containing protein</fullName>
    </submittedName>
</protein>
<feature type="compositionally biased region" description="Low complexity" evidence="1">
    <location>
        <begin position="272"/>
        <end position="286"/>
    </location>
</feature>
<dbReference type="Proteomes" id="UP000887572">
    <property type="component" value="Unplaced"/>
</dbReference>
<dbReference type="AlphaFoldDB" id="A0A914GP96"/>
<dbReference type="InterPro" id="IPR006150">
    <property type="entry name" value="Cys_repeat_1"/>
</dbReference>
<dbReference type="SMART" id="SM00289">
    <property type="entry name" value="WR1"/>
    <property type="match status" value="7"/>
</dbReference>
<evidence type="ECO:0000313" key="3">
    <source>
        <dbReference type="Proteomes" id="UP000887572"/>
    </source>
</evidence>
<dbReference type="PANTHER" id="PTHR34150:SF7">
    <property type="entry name" value="PROTEIN CBG10108"/>
    <property type="match status" value="1"/>
</dbReference>
<name>A0A914GP96_GLORO</name>
<evidence type="ECO:0000313" key="4">
    <source>
        <dbReference type="WBParaSite" id="Gr19_v10_g10086.t1"/>
    </source>
</evidence>
<dbReference type="WBParaSite" id="Gr19_v10_g10086.t1">
    <property type="protein sequence ID" value="Gr19_v10_g10086.t1"/>
    <property type="gene ID" value="Gr19_v10_g10086"/>
</dbReference>
<reference evidence="4" key="1">
    <citation type="submission" date="2022-11" db="UniProtKB">
        <authorList>
            <consortium name="WormBaseParasite"/>
        </authorList>
    </citation>
    <scope>IDENTIFICATION</scope>
</reference>
<sequence length="731" mass="76875">MSSTIISRSGSAMCFFCCCNNFFKSVSLLQLVLLLLVNPAHQQPGTPVIGGVCSLDTPDVHIGGKQTQFYLRCEPSTDSAPGEGVWVVKSRRAGSTASKIPAATIVSQHENVHGEQQQHTRKMAQKGGVISSYVCDLVADAVEHGYCSTSENCLQPVYTDRTAFLQCDPTTRRWVKKHCQSGFNFDFERQACIAHTAKMSHHFRQFPKRTADVPNSQRAIVCTYAQCSVLEPCNVGSCNNAYCCSAAIGSVPKASALPRTPSLSNLEVRNKTAASSSTSSTTRPPAAIVPPPIPSILVIELNNNNNNDGADALLHVAQQQQLFNDDDVTSSVLLRPIGRHSNPLPAAQIDHCSSGFHSPIRCGGGGSGTHSDECPVGLICESATRFCCPFPPKQQLKKRKTAAVALPAAQWPRALSLSANDAKGNRRRMALRRHDRFGRNGCPGGLPALGPCIGGRCASPGTLCASPSNVCCAQSVPTAIPATVCPDGTQAAGACVNGQCGAGFTCNQGLCCTNSSQTPRCLDGSQSIGACIQGKCGTGYTCTTGNICCPSQLNLCPPGQTSVGQAVNGRCPAGYTNFNGQCCGAQSAQSQISCSVEDSFGRCDNNQQCAEPGYACDVANNWCCPQVIGDAIGPCIQGEGGNRLCPEGYACVGEGEGQCFRLDTGTCAPEEQSGPCAPDGSCPPGYECIEGFCCQTDVGAPAPTAALRFRQRRRRAVAPATAFLGMVRRSN</sequence>
<feature type="region of interest" description="Disordered" evidence="1">
    <location>
        <begin position="267"/>
        <end position="287"/>
    </location>
</feature>
<evidence type="ECO:0000256" key="2">
    <source>
        <dbReference type="SAM" id="SignalP"/>
    </source>
</evidence>
<proteinExistence type="predicted"/>